<evidence type="ECO:0000313" key="2">
    <source>
        <dbReference type="EMBL" id="KXB03132.1"/>
    </source>
</evidence>
<organism evidence="2 3">
    <name type="scientific">candidate division MSBL1 archaeon SCGC-AAA261G05</name>
    <dbReference type="NCBI Taxonomy" id="1698276"/>
    <lineage>
        <taxon>Archaea</taxon>
        <taxon>Methanobacteriati</taxon>
        <taxon>Methanobacteriota</taxon>
        <taxon>candidate division MSBL1</taxon>
    </lineage>
</organism>
<accession>A0A133V9K3</accession>
<dbReference type="SUPFAM" id="SSF53756">
    <property type="entry name" value="UDP-Glycosyltransferase/glycogen phosphorylase"/>
    <property type="match status" value="1"/>
</dbReference>
<dbReference type="PANTHER" id="PTHR45947">
    <property type="entry name" value="SULFOQUINOVOSYL TRANSFERASE SQD2"/>
    <property type="match status" value="1"/>
</dbReference>
<dbReference type="GO" id="GO:0016757">
    <property type="term" value="F:glycosyltransferase activity"/>
    <property type="evidence" value="ECO:0007669"/>
    <property type="project" value="InterPro"/>
</dbReference>
<dbReference type="Gene3D" id="3.40.50.2000">
    <property type="entry name" value="Glycogen Phosphorylase B"/>
    <property type="match status" value="2"/>
</dbReference>
<evidence type="ECO:0000259" key="1">
    <source>
        <dbReference type="Pfam" id="PF00534"/>
    </source>
</evidence>
<protein>
    <recommendedName>
        <fullName evidence="1">Glycosyl transferase family 1 domain-containing protein</fullName>
    </recommendedName>
</protein>
<dbReference type="PANTHER" id="PTHR45947:SF3">
    <property type="entry name" value="SULFOQUINOVOSYL TRANSFERASE SQD2"/>
    <property type="match status" value="1"/>
</dbReference>
<keyword evidence="3" id="KW-1185">Reference proteome</keyword>
<evidence type="ECO:0000313" key="3">
    <source>
        <dbReference type="Proteomes" id="UP000070405"/>
    </source>
</evidence>
<dbReference type="CDD" id="cd03801">
    <property type="entry name" value="GT4_PimA-like"/>
    <property type="match status" value="1"/>
</dbReference>
<feature type="non-terminal residue" evidence="2">
    <location>
        <position position="1"/>
    </location>
</feature>
<name>A0A133V9K3_9EURY</name>
<dbReference type="AlphaFoldDB" id="A0A133V9K3"/>
<sequence>PKEVSQEEDDFILYVGRLVKTKGLDILAKAMKNIDVRLLVCGEGPTSRSLKNIENVELLGFVPEDEKNRLLRKCKFLVLPSKGEAFGIALLEAMAFGKPVVASNVGGISEVVGDGGILVPPNDPEKLGIAINTLLENGELRLKLGKKSWRRVRLFSWNKIVPQVEDMYQEVLS</sequence>
<dbReference type="EMBL" id="LHYA01000041">
    <property type="protein sequence ID" value="KXB03132.1"/>
    <property type="molecule type" value="Genomic_DNA"/>
</dbReference>
<proteinExistence type="predicted"/>
<dbReference type="Proteomes" id="UP000070405">
    <property type="component" value="Unassembled WGS sequence"/>
</dbReference>
<gene>
    <name evidence="2" type="ORF">AKJ47_02810</name>
</gene>
<reference evidence="2 3" key="1">
    <citation type="journal article" date="2016" name="Sci. Rep.">
        <title>Metabolic traits of an uncultured archaeal lineage -MSBL1- from brine pools of the Red Sea.</title>
        <authorList>
            <person name="Mwirichia R."/>
            <person name="Alam I."/>
            <person name="Rashid M."/>
            <person name="Vinu M."/>
            <person name="Ba-Alawi W."/>
            <person name="Anthony Kamau A."/>
            <person name="Kamanda Ngugi D."/>
            <person name="Goker M."/>
            <person name="Klenk H.P."/>
            <person name="Bajic V."/>
            <person name="Stingl U."/>
        </authorList>
    </citation>
    <scope>NUCLEOTIDE SEQUENCE [LARGE SCALE GENOMIC DNA]</scope>
    <source>
        <strain evidence="2">SCGC-AAA261G05</strain>
    </source>
</reference>
<dbReference type="Pfam" id="PF00534">
    <property type="entry name" value="Glycos_transf_1"/>
    <property type="match status" value="1"/>
</dbReference>
<comment type="caution">
    <text evidence="2">The sequence shown here is derived from an EMBL/GenBank/DDBJ whole genome shotgun (WGS) entry which is preliminary data.</text>
</comment>
<dbReference type="InterPro" id="IPR001296">
    <property type="entry name" value="Glyco_trans_1"/>
</dbReference>
<dbReference type="InterPro" id="IPR050194">
    <property type="entry name" value="Glycosyltransferase_grp1"/>
</dbReference>
<feature type="domain" description="Glycosyl transferase family 1" evidence="1">
    <location>
        <begin position="2"/>
        <end position="148"/>
    </location>
</feature>